<reference evidence="3 4" key="1">
    <citation type="submission" date="2020-12" db="EMBL/GenBank/DDBJ databases">
        <title>Streptomyces typhae sp. nov., a novel endophytic actinomycete isolated from the root of cattail pollen (Typha angustifolia L.).</title>
        <authorList>
            <person name="Peng C."/>
            <person name="Liu C."/>
        </authorList>
    </citation>
    <scope>NUCLEOTIDE SEQUENCE [LARGE SCALE GENOMIC DNA]</scope>
    <source>
        <strain evidence="3 4">JCM 4753</strain>
    </source>
</reference>
<dbReference type="EMBL" id="JAEKOZ010000002">
    <property type="protein sequence ID" value="MBJ3806348.1"/>
    <property type="molecule type" value="Genomic_DNA"/>
</dbReference>
<organism evidence="3 4">
    <name type="scientific">Streptomyces flavofungini</name>
    <dbReference type="NCBI Taxonomy" id="68200"/>
    <lineage>
        <taxon>Bacteria</taxon>
        <taxon>Bacillati</taxon>
        <taxon>Actinomycetota</taxon>
        <taxon>Actinomycetes</taxon>
        <taxon>Kitasatosporales</taxon>
        <taxon>Streptomycetaceae</taxon>
        <taxon>Streptomyces</taxon>
    </lineage>
</organism>
<feature type="domain" description="DUF427" evidence="2">
    <location>
        <begin position="62"/>
        <end position="149"/>
    </location>
</feature>
<evidence type="ECO:0000313" key="4">
    <source>
        <dbReference type="Proteomes" id="UP000634780"/>
    </source>
</evidence>
<evidence type="ECO:0000256" key="1">
    <source>
        <dbReference type="SAM" id="MobiDB-lite"/>
    </source>
</evidence>
<dbReference type="Proteomes" id="UP000634780">
    <property type="component" value="Unassembled WGS sequence"/>
</dbReference>
<dbReference type="InterPro" id="IPR038694">
    <property type="entry name" value="DUF427_sf"/>
</dbReference>
<dbReference type="Gene3D" id="2.170.150.40">
    <property type="entry name" value="Domain of unknown function (DUF427)"/>
    <property type="match status" value="1"/>
</dbReference>
<dbReference type="PANTHER" id="PTHR34310:SF8">
    <property type="entry name" value="CONSERVED PROTEIN"/>
    <property type="match status" value="1"/>
</dbReference>
<comment type="caution">
    <text evidence="3">The sequence shown here is derived from an EMBL/GenBank/DDBJ whole genome shotgun (WGS) entry which is preliminary data.</text>
</comment>
<protein>
    <submittedName>
        <fullName evidence="3">DUF427 domain-containing protein</fullName>
    </submittedName>
</protein>
<accession>A0ABS0WZN6</accession>
<name>A0ABS0WZN6_9ACTN</name>
<keyword evidence="4" id="KW-1185">Reference proteome</keyword>
<dbReference type="InterPro" id="IPR007361">
    <property type="entry name" value="DUF427"/>
</dbReference>
<dbReference type="Pfam" id="PF04248">
    <property type="entry name" value="NTP_transf_9"/>
    <property type="match status" value="1"/>
</dbReference>
<proteinExistence type="predicted"/>
<sequence length="156" mass="17148">MPSTVRSGSGGPAAPRNREDQHPGTGKNGPRGRAEPGTRLLRKATTVTQGHRITVEQGTQHVRVEQGGQVVAESKRPLLLRETGFPVRYYLPPEDVRTDLLAPSDTHTYCPFKGTASYWSLPDTPDAVWAYPDPKPEVAEIKDHFCFYEVAEVPAA</sequence>
<evidence type="ECO:0000313" key="3">
    <source>
        <dbReference type="EMBL" id="MBJ3806348.1"/>
    </source>
</evidence>
<dbReference type="PANTHER" id="PTHR34310">
    <property type="entry name" value="DUF427 DOMAIN PROTEIN (AFU_ORTHOLOGUE AFUA_3G02220)"/>
    <property type="match status" value="1"/>
</dbReference>
<gene>
    <name evidence="3" type="ORF">JGB26_04315</name>
</gene>
<evidence type="ECO:0000259" key="2">
    <source>
        <dbReference type="Pfam" id="PF04248"/>
    </source>
</evidence>
<feature type="region of interest" description="Disordered" evidence="1">
    <location>
        <begin position="1"/>
        <end position="39"/>
    </location>
</feature>